<dbReference type="AlphaFoldDB" id="A0A8T2TLM7"/>
<reference evidence="1" key="1">
    <citation type="submission" date="2021-08" db="EMBL/GenBank/DDBJ databases">
        <title>WGS assembly of Ceratopteris richardii.</title>
        <authorList>
            <person name="Marchant D.B."/>
            <person name="Chen G."/>
            <person name="Jenkins J."/>
            <person name="Shu S."/>
            <person name="Leebens-Mack J."/>
            <person name="Grimwood J."/>
            <person name="Schmutz J."/>
            <person name="Soltis P."/>
            <person name="Soltis D."/>
            <person name="Chen Z.-H."/>
        </authorList>
    </citation>
    <scope>NUCLEOTIDE SEQUENCE</scope>
    <source>
        <strain evidence="1">Whitten #5841</strain>
        <tissue evidence="1">Leaf</tissue>
    </source>
</reference>
<proteinExistence type="predicted"/>
<organism evidence="1 2">
    <name type="scientific">Ceratopteris richardii</name>
    <name type="common">Triangle waterfern</name>
    <dbReference type="NCBI Taxonomy" id="49495"/>
    <lineage>
        <taxon>Eukaryota</taxon>
        <taxon>Viridiplantae</taxon>
        <taxon>Streptophyta</taxon>
        <taxon>Embryophyta</taxon>
        <taxon>Tracheophyta</taxon>
        <taxon>Polypodiopsida</taxon>
        <taxon>Polypodiidae</taxon>
        <taxon>Polypodiales</taxon>
        <taxon>Pteridineae</taxon>
        <taxon>Pteridaceae</taxon>
        <taxon>Parkerioideae</taxon>
        <taxon>Ceratopteris</taxon>
    </lineage>
</organism>
<evidence type="ECO:0000313" key="1">
    <source>
        <dbReference type="EMBL" id="KAH7422294.1"/>
    </source>
</evidence>
<keyword evidence="2" id="KW-1185">Reference proteome</keyword>
<name>A0A8T2TLM7_CERRI</name>
<evidence type="ECO:0000313" key="2">
    <source>
        <dbReference type="Proteomes" id="UP000825935"/>
    </source>
</evidence>
<dbReference type="EMBL" id="CM035417">
    <property type="protein sequence ID" value="KAH7422294.1"/>
    <property type="molecule type" value="Genomic_DNA"/>
</dbReference>
<protein>
    <submittedName>
        <fullName evidence="1">Uncharacterized protein</fullName>
    </submittedName>
</protein>
<comment type="caution">
    <text evidence="1">The sequence shown here is derived from an EMBL/GenBank/DDBJ whole genome shotgun (WGS) entry which is preliminary data.</text>
</comment>
<sequence>MVIKDFTIPIFPNGPQDVSSQQLPNHNIHSVILSKKKSSGVRGFSSRHLPVQIEHLPVSGRVFAFEKKVIQIFKLATELTISCINFKFLGLAASPYSPVKDQPKKIGMFNGQRKGPHTLKSVLPLMSGPS</sequence>
<gene>
    <name evidence="1" type="ORF">KP509_12G002300</name>
</gene>
<dbReference type="Proteomes" id="UP000825935">
    <property type="component" value="Chromosome 12"/>
</dbReference>
<accession>A0A8T2TLM7</accession>